<dbReference type="AlphaFoldDB" id="A0A1J0VY22"/>
<feature type="compositionally biased region" description="Basic and acidic residues" evidence="1">
    <location>
        <begin position="174"/>
        <end position="192"/>
    </location>
</feature>
<keyword evidence="2" id="KW-1133">Transmembrane helix</keyword>
<name>A0A1J0VY22_9NOCA</name>
<dbReference type="OrthoDB" id="4578894at2"/>
<dbReference type="RefSeq" id="WP_071930119.1">
    <property type="nucleotide sequence ID" value="NZ_CP018082.1"/>
</dbReference>
<protein>
    <submittedName>
        <fullName evidence="3">Uncharacterized protein</fullName>
    </submittedName>
</protein>
<keyword evidence="2" id="KW-0812">Transmembrane</keyword>
<keyword evidence="2" id="KW-0472">Membrane</keyword>
<dbReference type="EMBL" id="CP018082">
    <property type="protein sequence ID" value="APE36934.1"/>
    <property type="molecule type" value="Genomic_DNA"/>
</dbReference>
<dbReference type="KEGG" id="nsl:BOX37_26725"/>
<reference evidence="3" key="1">
    <citation type="submission" date="2016-11" db="EMBL/GenBank/DDBJ databases">
        <authorList>
            <person name="Jaros S."/>
            <person name="Januszkiewicz K."/>
            <person name="Wedrychowicz H."/>
        </authorList>
    </citation>
    <scope>NUCLEOTIDE SEQUENCE [LARGE SCALE GENOMIC DNA]</scope>
    <source>
        <strain evidence="3">Y48</strain>
    </source>
</reference>
<proteinExistence type="predicted"/>
<gene>
    <name evidence="3" type="ORF">BOX37_26725</name>
</gene>
<feature type="transmembrane region" description="Helical" evidence="2">
    <location>
        <begin position="114"/>
        <end position="131"/>
    </location>
</feature>
<organism evidence="3 4">
    <name type="scientific">Nocardia mangyaensis</name>
    <dbReference type="NCBI Taxonomy" id="2213200"/>
    <lineage>
        <taxon>Bacteria</taxon>
        <taxon>Bacillati</taxon>
        <taxon>Actinomycetota</taxon>
        <taxon>Actinomycetes</taxon>
        <taxon>Mycobacteriales</taxon>
        <taxon>Nocardiaceae</taxon>
        <taxon>Nocardia</taxon>
    </lineage>
</organism>
<evidence type="ECO:0000256" key="2">
    <source>
        <dbReference type="SAM" id="Phobius"/>
    </source>
</evidence>
<sequence length="336" mass="36437">MSIRQRIIAAAVTAAVTCSILWILIDVGETPTASDHEPYQTHVPDDLILVTVLSLAAAVAATILVDYAFGRKSSAGATLGFILGFALGVLVFFIRLPWSRLDRHGGEMFSLLDWWSTPILAVLGYVVGAYLDHPGPADLQETAVKHDAVSSPEVSVSSTSTASAGSFDTPRASAPDEPRTREERHRRSIQEEAVDRAARQLEALLADLATRVGRHRAPCQTKFTHESMRHIELRSPPGHVLECRSVGPWVRSATILTAEGRLWRLSSTNGCPPEQGYIDVRHELGTRLSLGDYTFYGDICSGGLRVAIDSDSLRHIDPEAALARLTILLSDANSPG</sequence>
<evidence type="ECO:0000313" key="4">
    <source>
        <dbReference type="Proteomes" id="UP000183810"/>
    </source>
</evidence>
<feature type="region of interest" description="Disordered" evidence="1">
    <location>
        <begin position="150"/>
        <end position="192"/>
    </location>
</feature>
<dbReference type="Proteomes" id="UP000183810">
    <property type="component" value="Chromosome"/>
</dbReference>
<feature type="compositionally biased region" description="Low complexity" evidence="1">
    <location>
        <begin position="150"/>
        <end position="166"/>
    </location>
</feature>
<keyword evidence="4" id="KW-1185">Reference proteome</keyword>
<evidence type="ECO:0000256" key="1">
    <source>
        <dbReference type="SAM" id="MobiDB-lite"/>
    </source>
</evidence>
<feature type="transmembrane region" description="Helical" evidence="2">
    <location>
        <begin position="7"/>
        <end position="27"/>
    </location>
</feature>
<feature type="transmembrane region" description="Helical" evidence="2">
    <location>
        <begin position="47"/>
        <end position="69"/>
    </location>
</feature>
<evidence type="ECO:0000313" key="3">
    <source>
        <dbReference type="EMBL" id="APE36934.1"/>
    </source>
</evidence>
<accession>A0A1J0VY22</accession>
<feature type="transmembrane region" description="Helical" evidence="2">
    <location>
        <begin position="76"/>
        <end position="94"/>
    </location>
</feature>